<dbReference type="PROSITE" id="PS50297">
    <property type="entry name" value="ANK_REP_REGION"/>
    <property type="match status" value="13"/>
</dbReference>
<feature type="repeat" description="ANK" evidence="3">
    <location>
        <begin position="570"/>
        <end position="593"/>
    </location>
</feature>
<feature type="repeat" description="ANK" evidence="3">
    <location>
        <begin position="964"/>
        <end position="996"/>
    </location>
</feature>
<dbReference type="Proteomes" id="UP001447188">
    <property type="component" value="Unassembled WGS sequence"/>
</dbReference>
<feature type="repeat" description="ANK" evidence="3">
    <location>
        <begin position="1096"/>
        <end position="1128"/>
    </location>
</feature>
<evidence type="ECO:0000313" key="6">
    <source>
        <dbReference type="EMBL" id="KAL0634402.1"/>
    </source>
</evidence>
<keyword evidence="2 3" id="KW-0040">ANK repeat</keyword>
<feature type="repeat" description="ANK" evidence="3">
    <location>
        <begin position="537"/>
        <end position="569"/>
    </location>
</feature>
<evidence type="ECO:0000259" key="4">
    <source>
        <dbReference type="Pfam" id="PF22939"/>
    </source>
</evidence>
<evidence type="ECO:0000313" key="7">
    <source>
        <dbReference type="Proteomes" id="UP001447188"/>
    </source>
</evidence>
<dbReference type="InterPro" id="IPR054471">
    <property type="entry name" value="GPIID_WHD"/>
</dbReference>
<dbReference type="InterPro" id="IPR002110">
    <property type="entry name" value="Ankyrin_rpt"/>
</dbReference>
<dbReference type="Pfam" id="PF22939">
    <property type="entry name" value="WHD_GPIID"/>
    <property type="match status" value="1"/>
</dbReference>
<feature type="repeat" description="ANK" evidence="3">
    <location>
        <begin position="931"/>
        <end position="963"/>
    </location>
</feature>
<dbReference type="SUPFAM" id="SSF48403">
    <property type="entry name" value="Ankyrin repeat"/>
    <property type="match status" value="2"/>
</dbReference>
<dbReference type="InterPro" id="IPR027417">
    <property type="entry name" value="P-loop_NTPase"/>
</dbReference>
<gene>
    <name evidence="6" type="ORF">Q9L58_006650</name>
</gene>
<dbReference type="PANTHER" id="PTHR24198:SF165">
    <property type="entry name" value="ANKYRIN REPEAT-CONTAINING PROTEIN-RELATED"/>
    <property type="match status" value="1"/>
</dbReference>
<dbReference type="Pfam" id="PF12796">
    <property type="entry name" value="Ank_2"/>
    <property type="match status" value="5"/>
</dbReference>
<accession>A0ABR3GEK9</accession>
<dbReference type="PANTHER" id="PTHR24198">
    <property type="entry name" value="ANKYRIN REPEAT AND PROTEIN KINASE DOMAIN-CONTAINING PROTEIN"/>
    <property type="match status" value="1"/>
</dbReference>
<dbReference type="InterPro" id="IPR056884">
    <property type="entry name" value="NPHP3-like_N"/>
</dbReference>
<feature type="repeat" description="ANK" evidence="3">
    <location>
        <begin position="1129"/>
        <end position="1161"/>
    </location>
</feature>
<keyword evidence="7" id="KW-1185">Reference proteome</keyword>
<dbReference type="InterPro" id="IPR036770">
    <property type="entry name" value="Ankyrin_rpt-contain_sf"/>
</dbReference>
<feature type="domain" description="Nephrocystin 3-like N-terminal" evidence="5">
    <location>
        <begin position="9"/>
        <end position="143"/>
    </location>
</feature>
<organism evidence="6 7">
    <name type="scientific">Discina gigas</name>
    <dbReference type="NCBI Taxonomy" id="1032678"/>
    <lineage>
        <taxon>Eukaryota</taxon>
        <taxon>Fungi</taxon>
        <taxon>Dikarya</taxon>
        <taxon>Ascomycota</taxon>
        <taxon>Pezizomycotina</taxon>
        <taxon>Pezizomycetes</taxon>
        <taxon>Pezizales</taxon>
        <taxon>Discinaceae</taxon>
        <taxon>Discina</taxon>
    </lineage>
</organism>
<feature type="repeat" description="ANK" evidence="3">
    <location>
        <begin position="504"/>
        <end position="536"/>
    </location>
</feature>
<feature type="repeat" description="ANK" evidence="3">
    <location>
        <begin position="697"/>
        <end position="729"/>
    </location>
</feature>
<feature type="repeat" description="ANK" evidence="3">
    <location>
        <begin position="789"/>
        <end position="821"/>
    </location>
</feature>
<feature type="domain" description="GPI inositol-deacylase winged helix" evidence="4">
    <location>
        <begin position="261"/>
        <end position="345"/>
    </location>
</feature>
<feature type="repeat" description="ANK" evidence="3">
    <location>
        <begin position="1063"/>
        <end position="1095"/>
    </location>
</feature>
<evidence type="ECO:0000259" key="5">
    <source>
        <dbReference type="Pfam" id="PF24883"/>
    </source>
</evidence>
<feature type="repeat" description="ANK" evidence="3">
    <location>
        <begin position="855"/>
        <end position="897"/>
    </location>
</feature>
<feature type="repeat" description="ANK" evidence="3">
    <location>
        <begin position="664"/>
        <end position="696"/>
    </location>
</feature>
<sequence>MGTNRDDCKAGAGKTYISSKIIDYIQTEAQTRNYAVAYVFFDSMERDQQKPKHVLSSLVKQLACQTRSFSRVCDTLLVRLNTEQLDPTLEKLCTNLVETAKSFDRAFIVLDGFDDCDELTQRSDLLPIFHALAKENISVFLTSKLKPGDIQRSLQSAAKIDLSAKDEDIKIYIEHAIESSPRVQRLLKQTESRNRFVSELTACAGGMFLLVYLSMRSLCQQSTVKNLFDELQQLTHIKREDRLLSAYAKVIDSIHHQSRVFVNMALKIFTWLVKARRTLTVDELRVAISVEADQYNLEESSLPDKETIVDVCAGLVIIHERSNTVCLIHPTMKGILLESFILPDFQVAIACLTYLSFDSFQGISYAGDTDSGGFGSVEDILVERPFFDYAAKYLSSHINSCDHFLTTKALLRFMGRATRACLYIMALEDHVTFHAPDISPLLVSALVGHLPAVRLSRGQQGPALRAAVIGNHLEVVRLLLENFQDRRFITPQWDDTNIWKCDGTNNPVLHLAARRGFIDIVKLLLDSPVGINDPGREKQTALQEAVLGGHGDVVNLLIENGASIWSRDECGRTALHIAAKEGHEGIVKELLKHCDDGSAWGREFKTLADEELFTVGKNGVFGIGVMASDLEGRTPLHLAAWGSHTGVIRLLLAKGADVSIKDSSGGAALHLAVQGGGKRAVQLLLQHGSDVLVRDNDDVTALHRAAVRGYTDIVQILLDNGADIPATQWQGLTAVSISVCYGFGEVVELLHDSGAKFPIPSKVEEMLSDAARDGYGDIVKILLKNGANFSDGAIYDAAANGHDNLVKIFLEEGADISLRHVNRLSLLHVAAQNGHEDVVRLLLGHGADVQARDQFEQTPLHKAASGIRKSFPFRCVGSADIVRLLLESGADISAEDEHRQTAFALAADRGSEAVVRILIANGSDIANQDNCGNTALHRAARNGHTDIVKLLLDNNAHISSQNQSHQTSLLLAATAGHEKVVQLLLKSGADITDEDEDGNTLLHTAAKFGYSDVVSLLIDNGANVSERDEEHRTAFILAAEAGHHKVVAVILQNGGDISDTNKADETALFLAARNGSHEILKLLINEGVDIAEQNKEGQTALFVASQTGAFEVVQLLLENGADISERNAYGETALFPAGVGCHRQVYELLIENGADPLARDIYGRLASLREKEEAVYEYYGW</sequence>
<protein>
    <submittedName>
        <fullName evidence="6">Uncharacterized protein</fullName>
    </submittedName>
</protein>
<dbReference type="SMART" id="SM00248">
    <property type="entry name" value="ANK"/>
    <property type="match status" value="19"/>
</dbReference>
<dbReference type="PROSITE" id="PS50088">
    <property type="entry name" value="ANK_REPEAT"/>
    <property type="match status" value="17"/>
</dbReference>
<feature type="repeat" description="ANK" evidence="3">
    <location>
        <begin position="997"/>
        <end position="1029"/>
    </location>
</feature>
<dbReference type="Pfam" id="PF24883">
    <property type="entry name" value="NPHP3_N"/>
    <property type="match status" value="1"/>
</dbReference>
<name>A0ABR3GEK9_9PEZI</name>
<dbReference type="Gene3D" id="1.25.40.20">
    <property type="entry name" value="Ankyrin repeat-containing domain"/>
    <property type="match status" value="4"/>
</dbReference>
<dbReference type="Pfam" id="PF00023">
    <property type="entry name" value="Ank"/>
    <property type="match status" value="2"/>
</dbReference>
<dbReference type="PRINTS" id="PR01415">
    <property type="entry name" value="ANKYRIN"/>
</dbReference>
<dbReference type="EMBL" id="JBBBZM010000095">
    <property type="protein sequence ID" value="KAL0634402.1"/>
    <property type="molecule type" value="Genomic_DNA"/>
</dbReference>
<evidence type="ECO:0000256" key="3">
    <source>
        <dbReference type="PROSITE-ProRule" id="PRU00023"/>
    </source>
</evidence>
<reference evidence="6 7" key="1">
    <citation type="submission" date="2024-02" db="EMBL/GenBank/DDBJ databases">
        <title>Discinaceae phylogenomics.</title>
        <authorList>
            <person name="Dirks A.C."/>
            <person name="James T.Y."/>
        </authorList>
    </citation>
    <scope>NUCLEOTIDE SEQUENCE [LARGE SCALE GENOMIC DNA]</scope>
    <source>
        <strain evidence="6 7">ACD0624</strain>
    </source>
</reference>
<evidence type="ECO:0000256" key="1">
    <source>
        <dbReference type="ARBA" id="ARBA00022737"/>
    </source>
</evidence>
<evidence type="ECO:0000256" key="2">
    <source>
        <dbReference type="ARBA" id="ARBA00023043"/>
    </source>
</evidence>
<feature type="repeat" description="ANK" evidence="3">
    <location>
        <begin position="631"/>
        <end position="663"/>
    </location>
</feature>
<feature type="repeat" description="ANK" evidence="3">
    <location>
        <begin position="1030"/>
        <end position="1062"/>
    </location>
</feature>
<comment type="caution">
    <text evidence="6">The sequence shown here is derived from an EMBL/GenBank/DDBJ whole genome shotgun (WGS) entry which is preliminary data.</text>
</comment>
<proteinExistence type="predicted"/>
<feature type="repeat" description="ANK" evidence="3">
    <location>
        <begin position="822"/>
        <end position="854"/>
    </location>
</feature>
<feature type="repeat" description="ANK" evidence="3">
    <location>
        <begin position="898"/>
        <end position="930"/>
    </location>
</feature>
<keyword evidence="1" id="KW-0677">Repeat</keyword>
<dbReference type="Gene3D" id="3.40.50.300">
    <property type="entry name" value="P-loop containing nucleotide triphosphate hydrolases"/>
    <property type="match status" value="1"/>
</dbReference>